<dbReference type="RefSeq" id="WP_234652385.1">
    <property type="nucleotide sequence ID" value="NZ_CP094997.1"/>
</dbReference>
<accession>A0A9X1PES5</accession>
<reference evidence="1" key="1">
    <citation type="submission" date="2021-12" db="EMBL/GenBank/DDBJ databases">
        <title>Novel species in genus Dyadobacter.</title>
        <authorList>
            <person name="Ma C."/>
        </authorList>
    </citation>
    <scope>NUCLEOTIDE SEQUENCE</scope>
    <source>
        <strain evidence="1">LJ419</strain>
    </source>
</reference>
<comment type="caution">
    <text evidence="1">The sequence shown here is derived from an EMBL/GenBank/DDBJ whole genome shotgun (WGS) entry which is preliminary data.</text>
</comment>
<gene>
    <name evidence="1" type="ORF">LXM26_00700</name>
</gene>
<dbReference type="Proteomes" id="UP001139000">
    <property type="component" value="Unassembled WGS sequence"/>
</dbReference>
<name>A0A9X1PES5_9BACT</name>
<evidence type="ECO:0000313" key="2">
    <source>
        <dbReference type="Proteomes" id="UP001139000"/>
    </source>
</evidence>
<dbReference type="AlphaFoldDB" id="A0A9X1PES5"/>
<protein>
    <submittedName>
        <fullName evidence="1">Uncharacterized protein</fullName>
    </submittedName>
</protein>
<evidence type="ECO:0000313" key="1">
    <source>
        <dbReference type="EMBL" id="MCF0059992.1"/>
    </source>
</evidence>
<dbReference type="EMBL" id="JAJTTC010000001">
    <property type="protein sequence ID" value="MCF0059992.1"/>
    <property type="molecule type" value="Genomic_DNA"/>
</dbReference>
<organism evidence="1 2">
    <name type="scientific">Dyadobacter chenwenxiniae</name>
    <dbReference type="NCBI Taxonomy" id="2906456"/>
    <lineage>
        <taxon>Bacteria</taxon>
        <taxon>Pseudomonadati</taxon>
        <taxon>Bacteroidota</taxon>
        <taxon>Cytophagia</taxon>
        <taxon>Cytophagales</taxon>
        <taxon>Spirosomataceae</taxon>
        <taxon>Dyadobacter</taxon>
    </lineage>
</organism>
<keyword evidence="2" id="KW-1185">Reference proteome</keyword>
<proteinExistence type="predicted"/>
<sequence>MKKILAVGAISGVVLYVFFNKFFRQMERNFGLEKKQDEIAENNKTEGYFYHQSELATDNNAGQLLKNINN</sequence>